<dbReference type="Pfam" id="PF20147">
    <property type="entry name" value="Crinkler"/>
    <property type="match status" value="1"/>
</dbReference>
<dbReference type="InterPro" id="IPR045379">
    <property type="entry name" value="Crinkler_N"/>
</dbReference>
<sequence length="263" mass="28992">MTDDSLTLLCLVDGLLSSRAFKIESLRHDLIKAKQTPAFDDITVDQLILWRVSVPPPEDDEELPILLNVLDEKKKLGLGTRLSKAISALTGSSAATFLERFVQGHEQLPLTTGSVPGLPIVWLRKQRERDDARPSLLFLHLPDPSTSSEPSKGLASDTILDLLGRCGPENVPIFGVSGCGKLRGMIELLSRQWGLYFNASGEDLGSDDMTTLLAQVGSRLEKGRNANNRYARTMTYLLLLSRLLILQFCLKVQNSSQSFTSAR</sequence>
<evidence type="ECO:0000259" key="4">
    <source>
        <dbReference type="Pfam" id="PF20147"/>
    </source>
</evidence>
<protein>
    <recommendedName>
        <fullName evidence="4">Crinkler effector protein N-terminal domain-containing protein</fullName>
    </recommendedName>
</protein>
<keyword evidence="6" id="KW-1185">Reference proteome</keyword>
<evidence type="ECO:0000313" key="6">
    <source>
        <dbReference type="Proteomes" id="UP000726737"/>
    </source>
</evidence>
<dbReference type="EMBL" id="JAAAJA010000361">
    <property type="protein sequence ID" value="KAG0255212.1"/>
    <property type="molecule type" value="Genomic_DNA"/>
</dbReference>
<evidence type="ECO:0000313" key="5">
    <source>
        <dbReference type="EMBL" id="KAG0255212.1"/>
    </source>
</evidence>
<keyword evidence="3" id="KW-0964">Secreted</keyword>
<accession>A0A9P6PWI5</accession>
<dbReference type="GO" id="GO:0005576">
    <property type="term" value="C:extracellular region"/>
    <property type="evidence" value="ECO:0007669"/>
    <property type="project" value="UniProtKB-SubCell"/>
</dbReference>
<comment type="subcellular location">
    <subcellularLocation>
        <location evidence="1">Host cell</location>
    </subcellularLocation>
    <subcellularLocation>
        <location evidence="2">Secreted</location>
    </subcellularLocation>
</comment>
<gene>
    <name evidence="5" type="ORF">BG011_005276</name>
</gene>
<evidence type="ECO:0000256" key="2">
    <source>
        <dbReference type="ARBA" id="ARBA00004613"/>
    </source>
</evidence>
<comment type="caution">
    <text evidence="5">The sequence shown here is derived from an EMBL/GenBank/DDBJ whole genome shotgun (WGS) entry which is preliminary data.</text>
</comment>
<reference evidence="5" key="1">
    <citation type="journal article" date="2020" name="Fungal Divers.">
        <title>Resolving the Mortierellaceae phylogeny through synthesis of multi-gene phylogenetics and phylogenomics.</title>
        <authorList>
            <person name="Vandepol N."/>
            <person name="Liber J."/>
            <person name="Desiro A."/>
            <person name="Na H."/>
            <person name="Kennedy M."/>
            <person name="Barry K."/>
            <person name="Grigoriev I.V."/>
            <person name="Miller A.N."/>
            <person name="O'Donnell K."/>
            <person name="Stajich J.E."/>
            <person name="Bonito G."/>
        </authorList>
    </citation>
    <scope>NUCLEOTIDE SEQUENCE</scope>
    <source>
        <strain evidence="5">KOD948</strain>
    </source>
</reference>
<name>A0A9P6PWI5_9FUNG</name>
<dbReference type="GO" id="GO:0043657">
    <property type="term" value="C:host cell"/>
    <property type="evidence" value="ECO:0007669"/>
    <property type="project" value="UniProtKB-SubCell"/>
</dbReference>
<organism evidence="5 6">
    <name type="scientific">Mortierella polycephala</name>
    <dbReference type="NCBI Taxonomy" id="41804"/>
    <lineage>
        <taxon>Eukaryota</taxon>
        <taxon>Fungi</taxon>
        <taxon>Fungi incertae sedis</taxon>
        <taxon>Mucoromycota</taxon>
        <taxon>Mortierellomycotina</taxon>
        <taxon>Mortierellomycetes</taxon>
        <taxon>Mortierellales</taxon>
        <taxon>Mortierellaceae</taxon>
        <taxon>Mortierella</taxon>
    </lineage>
</organism>
<evidence type="ECO:0000256" key="1">
    <source>
        <dbReference type="ARBA" id="ARBA00004340"/>
    </source>
</evidence>
<dbReference type="AlphaFoldDB" id="A0A9P6PWI5"/>
<feature type="domain" description="Crinkler effector protein N-terminal" evidence="4">
    <location>
        <begin position="6"/>
        <end position="81"/>
    </location>
</feature>
<proteinExistence type="predicted"/>
<evidence type="ECO:0000256" key="3">
    <source>
        <dbReference type="ARBA" id="ARBA00022525"/>
    </source>
</evidence>
<dbReference type="Proteomes" id="UP000726737">
    <property type="component" value="Unassembled WGS sequence"/>
</dbReference>
<dbReference type="OrthoDB" id="2393824at2759"/>